<dbReference type="EMBL" id="JAODYH010000008">
    <property type="protein sequence ID" value="MCT9812454.1"/>
    <property type="molecule type" value="Genomic_DNA"/>
</dbReference>
<sequence length="194" mass="21916">MEYEISRTCMLVNMGLTRSECASWVQAWGSIFAIVASVWIARNSYAKELSRRKEEEELNVQLSAIPVVSVLTGTASFLEKFLKFLPENADDYKRDNLILLDQNIHQIVLPLDNLIRPMGCVNLDVASSMSIAIEGVRQLKENLAHELMWPGPVRDNAKIAIFELLSLINFHVQLSSKSLREFLASRGVPLDRDV</sequence>
<evidence type="ECO:0000313" key="3">
    <source>
        <dbReference type="Proteomes" id="UP001525968"/>
    </source>
</evidence>
<keyword evidence="1" id="KW-1133">Transmembrane helix</keyword>
<feature type="transmembrane region" description="Helical" evidence="1">
    <location>
        <begin position="21"/>
        <end position="40"/>
    </location>
</feature>
<gene>
    <name evidence="2" type="ORF">N0K08_17565</name>
</gene>
<dbReference type="Proteomes" id="UP001525968">
    <property type="component" value="Unassembled WGS sequence"/>
</dbReference>
<name>A0ABT2PPQ4_9BURK</name>
<keyword evidence="3" id="KW-1185">Reference proteome</keyword>
<keyword evidence="1" id="KW-0812">Transmembrane</keyword>
<organism evidence="2 3">
    <name type="scientific">Acidovorax bellezanensis</name>
    <dbReference type="NCBI Taxonomy" id="2976702"/>
    <lineage>
        <taxon>Bacteria</taxon>
        <taxon>Pseudomonadati</taxon>
        <taxon>Pseudomonadota</taxon>
        <taxon>Betaproteobacteria</taxon>
        <taxon>Burkholderiales</taxon>
        <taxon>Comamonadaceae</taxon>
        <taxon>Acidovorax</taxon>
    </lineage>
</organism>
<evidence type="ECO:0000256" key="1">
    <source>
        <dbReference type="SAM" id="Phobius"/>
    </source>
</evidence>
<proteinExistence type="predicted"/>
<accession>A0ABT2PPQ4</accession>
<protein>
    <submittedName>
        <fullName evidence="2">Uncharacterized protein</fullName>
    </submittedName>
</protein>
<comment type="caution">
    <text evidence="2">The sequence shown here is derived from an EMBL/GenBank/DDBJ whole genome shotgun (WGS) entry which is preliminary data.</text>
</comment>
<reference evidence="2 3" key="1">
    <citation type="submission" date="2022-09" db="EMBL/GenBank/DDBJ databases">
        <title>Draft genome of isolate Be4.</title>
        <authorList>
            <person name="Sanchez-Castro I."/>
            <person name="Martinez-Rodriguez P."/>
            <person name="Descostes M."/>
            <person name="Merroun M."/>
        </authorList>
    </citation>
    <scope>NUCLEOTIDE SEQUENCE [LARGE SCALE GENOMIC DNA]</scope>
    <source>
        <strain evidence="2 3">Be4</strain>
    </source>
</reference>
<dbReference type="RefSeq" id="WP_261501701.1">
    <property type="nucleotide sequence ID" value="NZ_JAODYH010000008.1"/>
</dbReference>
<keyword evidence="1" id="KW-0472">Membrane</keyword>
<evidence type="ECO:0000313" key="2">
    <source>
        <dbReference type="EMBL" id="MCT9812454.1"/>
    </source>
</evidence>